<keyword evidence="2" id="KW-0812">Transmembrane</keyword>
<evidence type="ECO:0000256" key="1">
    <source>
        <dbReference type="SAM" id="MobiDB-lite"/>
    </source>
</evidence>
<sequence>MNMLKKYWYLFLVALFTVGLGVVVFLTNQKLAQTESISPTAPEGEAEAAVPKACVLKFTISGEGPTPTPEDTETPTPTPEDTETPTPTPTPQDISYDDGEEESSEEIAYVQPTATPIPPAECDDSCTINSDCESGLVCVEGSCRNPSCTAATNCVCDGTPQPTPKTPVSGGPTILGASVIGIGMLILLLGFAL</sequence>
<name>A0A1F6BBX7_9BACT</name>
<feature type="region of interest" description="Disordered" evidence="1">
    <location>
        <begin position="60"/>
        <end position="104"/>
    </location>
</feature>
<dbReference type="AlphaFoldDB" id="A0A1F6BBX7"/>
<accession>A0A1F6BBX7</accession>
<dbReference type="Proteomes" id="UP000176186">
    <property type="component" value="Unassembled WGS sequence"/>
</dbReference>
<keyword evidence="2" id="KW-0472">Membrane</keyword>
<feature type="transmembrane region" description="Helical" evidence="2">
    <location>
        <begin position="7"/>
        <end position="26"/>
    </location>
</feature>
<protein>
    <submittedName>
        <fullName evidence="3">Uncharacterized protein</fullName>
    </submittedName>
</protein>
<comment type="caution">
    <text evidence="3">The sequence shown here is derived from an EMBL/GenBank/DDBJ whole genome shotgun (WGS) entry which is preliminary data.</text>
</comment>
<proteinExistence type="predicted"/>
<reference evidence="3 4" key="1">
    <citation type="journal article" date="2016" name="Nat. Commun.">
        <title>Thousands of microbial genomes shed light on interconnected biogeochemical processes in an aquifer system.</title>
        <authorList>
            <person name="Anantharaman K."/>
            <person name="Brown C.T."/>
            <person name="Hug L.A."/>
            <person name="Sharon I."/>
            <person name="Castelle C.J."/>
            <person name="Probst A.J."/>
            <person name="Thomas B.C."/>
            <person name="Singh A."/>
            <person name="Wilkins M.J."/>
            <person name="Karaoz U."/>
            <person name="Brodie E.L."/>
            <person name="Williams K.H."/>
            <person name="Hubbard S.S."/>
            <person name="Banfield J.F."/>
        </authorList>
    </citation>
    <scope>NUCLEOTIDE SEQUENCE [LARGE SCALE GENOMIC DNA]</scope>
</reference>
<evidence type="ECO:0000313" key="3">
    <source>
        <dbReference type="EMBL" id="OGG34461.1"/>
    </source>
</evidence>
<evidence type="ECO:0000256" key="2">
    <source>
        <dbReference type="SAM" id="Phobius"/>
    </source>
</evidence>
<feature type="compositionally biased region" description="Acidic residues" evidence="1">
    <location>
        <begin position="95"/>
        <end position="104"/>
    </location>
</feature>
<evidence type="ECO:0000313" key="4">
    <source>
        <dbReference type="Proteomes" id="UP000176186"/>
    </source>
</evidence>
<feature type="transmembrane region" description="Helical" evidence="2">
    <location>
        <begin position="174"/>
        <end position="192"/>
    </location>
</feature>
<dbReference type="EMBL" id="MFKE01000029">
    <property type="protein sequence ID" value="OGG34461.1"/>
    <property type="molecule type" value="Genomic_DNA"/>
</dbReference>
<keyword evidence="2" id="KW-1133">Transmembrane helix</keyword>
<gene>
    <name evidence="3" type="ORF">A2363_00430</name>
</gene>
<organism evidence="3 4">
    <name type="scientific">Candidatus Gottesmanbacteria bacterium RIFOXYB1_FULL_47_11</name>
    <dbReference type="NCBI Taxonomy" id="1798401"/>
    <lineage>
        <taxon>Bacteria</taxon>
        <taxon>Candidatus Gottesmaniibacteriota</taxon>
    </lineage>
</organism>